<proteinExistence type="predicted"/>
<evidence type="ECO:0000313" key="1">
    <source>
        <dbReference type="EMBL" id="MCJ0743673.1"/>
    </source>
</evidence>
<reference evidence="1" key="1">
    <citation type="submission" date="2022-03" db="EMBL/GenBank/DDBJ databases">
        <authorList>
            <person name="Woo C.Y."/>
        </authorList>
    </citation>
    <scope>NUCLEOTIDE SEQUENCE</scope>
    <source>
        <strain evidence="1">CYS-01</strain>
    </source>
</reference>
<dbReference type="SUPFAM" id="SSF69304">
    <property type="entry name" value="Tricorn protease N-terminal domain"/>
    <property type="match status" value="1"/>
</dbReference>
<gene>
    <name evidence="1" type="ORF">MMF97_13205</name>
</gene>
<dbReference type="Proteomes" id="UP001165460">
    <property type="component" value="Unassembled WGS sequence"/>
</dbReference>
<keyword evidence="2" id="KW-1185">Reference proteome</keyword>
<protein>
    <recommendedName>
        <fullName evidence="3">DUF5050 domain-containing protein</fullName>
    </recommendedName>
</protein>
<accession>A0ABS9ZZE6</accession>
<evidence type="ECO:0008006" key="3">
    <source>
        <dbReference type="Google" id="ProtNLM"/>
    </source>
</evidence>
<comment type="caution">
    <text evidence="1">The sequence shown here is derived from an EMBL/GenBank/DDBJ whole genome shotgun (WGS) entry which is preliminary data.</text>
</comment>
<dbReference type="EMBL" id="JALGBH010000002">
    <property type="protein sequence ID" value="MCJ0743673.1"/>
    <property type="molecule type" value="Genomic_DNA"/>
</dbReference>
<organism evidence="1 2">
    <name type="scientific">Pedobacter montanisoli</name>
    <dbReference type="NCBI Taxonomy" id="2923277"/>
    <lineage>
        <taxon>Bacteria</taxon>
        <taxon>Pseudomonadati</taxon>
        <taxon>Bacteroidota</taxon>
        <taxon>Sphingobacteriia</taxon>
        <taxon>Sphingobacteriales</taxon>
        <taxon>Sphingobacteriaceae</taxon>
        <taxon>Pedobacter</taxon>
    </lineage>
</organism>
<dbReference type="Gene3D" id="2.120.10.30">
    <property type="entry name" value="TolB, C-terminal domain"/>
    <property type="match status" value="1"/>
</dbReference>
<dbReference type="InterPro" id="IPR011042">
    <property type="entry name" value="6-blade_b-propeller_TolB-like"/>
</dbReference>
<dbReference type="PANTHER" id="PTHR36842:SF1">
    <property type="entry name" value="PROTEIN TOLB"/>
    <property type="match status" value="1"/>
</dbReference>
<evidence type="ECO:0000313" key="2">
    <source>
        <dbReference type="Proteomes" id="UP001165460"/>
    </source>
</evidence>
<sequence>MMYLRLRSIVILLSIIILHISCNHSQNNETVSEGILDFDIASDGQSIIFTWTNNGSSSIYKANVDGSNLHELFRAKDNLLTYLPRYSFDDSKVVFIRRIPSAKQSSVWILDIKKNNLKKVLDNNSLIIEATFSYDNKSLYFTKANDYAGYSPLSRKAAHDFDIYSLNLNNDNISKISNLNAYSLYHITDLNSDQILFAMRSKDDGVFLYNKKENKLKRIVTLNDTINNSKTYSNPVLIDNDVMVCSSYYELVKINMKTQTESQILSSTGTQFKDVKYNRKTNKLFFRKNDNSTNIYSVNIDGSDLKEISFNGLH</sequence>
<dbReference type="RefSeq" id="WP_243362937.1">
    <property type="nucleotide sequence ID" value="NZ_JALGBH010000002.1"/>
</dbReference>
<name>A0ABS9ZZE6_9SPHI</name>
<dbReference type="PANTHER" id="PTHR36842">
    <property type="entry name" value="PROTEIN TOLB HOMOLOG"/>
    <property type="match status" value="1"/>
</dbReference>